<evidence type="ECO:0000259" key="3">
    <source>
        <dbReference type="Pfam" id="PF10881"/>
    </source>
</evidence>
<evidence type="ECO:0000256" key="1">
    <source>
        <dbReference type="SAM" id="MobiDB-lite"/>
    </source>
</evidence>
<dbReference type="Pfam" id="PF10881">
    <property type="entry name" value="DUF2726"/>
    <property type="match status" value="1"/>
</dbReference>
<feature type="transmembrane region" description="Helical" evidence="2">
    <location>
        <begin position="6"/>
        <end position="25"/>
    </location>
</feature>
<dbReference type="InterPro" id="IPR024402">
    <property type="entry name" value="DUF2726"/>
</dbReference>
<keyword evidence="2" id="KW-0472">Membrane</keyword>
<feature type="region of interest" description="Disordered" evidence="1">
    <location>
        <begin position="220"/>
        <end position="254"/>
    </location>
</feature>
<name>A0A2S5SQP9_9BURK</name>
<reference evidence="4 5" key="1">
    <citation type="submission" date="2018-02" db="EMBL/GenBank/DDBJ databases">
        <title>Reclassifiation of [Polyangium] brachysporum DSM 7029 as Guopingzhaonella breviflexa gen. nov., sp. nov., a member of the family Comamonadaceae.</title>
        <authorList>
            <person name="Tang B."/>
        </authorList>
    </citation>
    <scope>NUCLEOTIDE SEQUENCE [LARGE SCALE GENOMIC DNA]</scope>
    <source>
        <strain evidence="4 5">BCRC 80649</strain>
    </source>
</reference>
<evidence type="ECO:0000256" key="2">
    <source>
        <dbReference type="SAM" id="Phobius"/>
    </source>
</evidence>
<keyword evidence="5" id="KW-1185">Reference proteome</keyword>
<dbReference type="AlphaFoldDB" id="A0A2S5SQP9"/>
<evidence type="ECO:0000313" key="5">
    <source>
        <dbReference type="Proteomes" id="UP000238605"/>
    </source>
</evidence>
<gene>
    <name evidence="4" type="ORF">C1704_16465</name>
</gene>
<protein>
    <recommendedName>
        <fullName evidence="3">DUF2726 domain-containing protein</fullName>
    </recommendedName>
</protein>
<organism evidence="4 5">
    <name type="scientific">Caldimonas caldifontis</name>
    <dbReference type="NCBI Taxonomy" id="1452508"/>
    <lineage>
        <taxon>Bacteria</taxon>
        <taxon>Pseudomonadati</taxon>
        <taxon>Pseudomonadota</taxon>
        <taxon>Betaproteobacteria</taxon>
        <taxon>Burkholderiales</taxon>
        <taxon>Sphaerotilaceae</taxon>
        <taxon>Caldimonas</taxon>
    </lineage>
</organism>
<accession>A0A2S5SQP9</accession>
<dbReference type="RefSeq" id="WP_104303831.1">
    <property type="nucleotide sequence ID" value="NZ_PSNX01000017.1"/>
</dbReference>
<keyword evidence="2" id="KW-0812">Transmembrane</keyword>
<dbReference type="EMBL" id="PSNX01000017">
    <property type="protein sequence ID" value="PPE65071.1"/>
    <property type="molecule type" value="Genomic_DNA"/>
</dbReference>
<feature type="domain" description="DUF2726" evidence="3">
    <location>
        <begin position="42"/>
        <end position="132"/>
    </location>
</feature>
<comment type="caution">
    <text evidence="4">The sequence shown here is derived from an EMBL/GenBank/DDBJ whole genome shotgun (WGS) entry which is preliminary data.</text>
</comment>
<evidence type="ECO:0000313" key="4">
    <source>
        <dbReference type="EMBL" id="PPE65071.1"/>
    </source>
</evidence>
<dbReference type="Proteomes" id="UP000238605">
    <property type="component" value="Unassembled WGS sequence"/>
</dbReference>
<sequence>MQSLTLIVLVVVSVLLGAAISLWLTRRSRAEALPREWHLTLRPVFSSDERRMYRQLREAFPEHAILVKLPLTRFTQPSETDRAGYWYKLIGNLHVTFGISNLNGRVIAAIDIEGARGGSRRGTAIKTGVLNACRVRYLCFMVDDLPSLLEVQRLVLHDGPQPMPLARSAISAPTPLDDARSTLARTVRQRREQRSALWQDSTFAQDSFFAPDSRLDGMIESGFASLPPAEPTRDHRDIGGVVVDEPTPSISPGR</sequence>
<proteinExistence type="predicted"/>
<keyword evidence="2" id="KW-1133">Transmembrane helix</keyword>